<accession>A0ACC2RDW7</accession>
<organism evidence="1 2">
    <name type="scientific">Entomophthora muscae</name>
    <dbReference type="NCBI Taxonomy" id="34485"/>
    <lineage>
        <taxon>Eukaryota</taxon>
        <taxon>Fungi</taxon>
        <taxon>Fungi incertae sedis</taxon>
        <taxon>Zoopagomycota</taxon>
        <taxon>Entomophthoromycotina</taxon>
        <taxon>Entomophthoromycetes</taxon>
        <taxon>Entomophthorales</taxon>
        <taxon>Entomophthoraceae</taxon>
        <taxon>Entomophthora</taxon>
    </lineage>
</organism>
<keyword evidence="2" id="KW-1185">Reference proteome</keyword>
<protein>
    <submittedName>
        <fullName evidence="1">Uncharacterized protein</fullName>
    </submittedName>
</protein>
<reference evidence="1" key="1">
    <citation type="submission" date="2022-04" db="EMBL/GenBank/DDBJ databases">
        <title>Genome of the entomopathogenic fungus Entomophthora muscae.</title>
        <authorList>
            <person name="Elya C."/>
            <person name="Lovett B.R."/>
            <person name="Lee E."/>
            <person name="Macias A.M."/>
            <person name="Hajek A.E."/>
            <person name="De Bivort B.L."/>
            <person name="Kasson M.T."/>
            <person name="De Fine Licht H.H."/>
            <person name="Stajich J.E."/>
        </authorList>
    </citation>
    <scope>NUCLEOTIDE SEQUENCE</scope>
    <source>
        <strain evidence="1">Berkeley</strain>
    </source>
</reference>
<dbReference type="Proteomes" id="UP001165960">
    <property type="component" value="Unassembled WGS sequence"/>
</dbReference>
<gene>
    <name evidence="1" type="ORF">DSO57_1037010</name>
</gene>
<dbReference type="EMBL" id="QTSX02007478">
    <property type="protein sequence ID" value="KAJ9048244.1"/>
    <property type="molecule type" value="Genomic_DNA"/>
</dbReference>
<name>A0ACC2RDW7_9FUNG</name>
<evidence type="ECO:0000313" key="2">
    <source>
        <dbReference type="Proteomes" id="UP001165960"/>
    </source>
</evidence>
<evidence type="ECO:0000313" key="1">
    <source>
        <dbReference type="EMBL" id="KAJ9048244.1"/>
    </source>
</evidence>
<comment type="caution">
    <text evidence="1">The sequence shown here is derived from an EMBL/GenBank/DDBJ whole genome shotgun (WGS) entry which is preliminary data.</text>
</comment>
<proteinExistence type="predicted"/>
<sequence>MSLNAQIEASLRRGVPPAHLSVSDIVRASWAAHPSPTHPSSPSEFSEAPSEYSIKSSTNKYLQNRGRISSRTQRRLNNDNFKDNPMAVLNPKDLIPPGFNLSTPSFHFRHKYAEPRFLVTPRVTRSPKASRPLIDRWLRKKLQVVPITRNILPNLEMSLRDFLETCVGAPCVSSERKSVSKENTDIDESWDKLTTEAYLSIKEEYESDFDAVLISNPRIELHPSCESAQLLICSLSNSFHRLILHTLCSYYGIISYSRDDPLGYRSVVVCPPGFCPNLGTFVESTWEYPEKSFFDFLFED</sequence>